<comment type="caution">
    <text evidence="2">The sequence shown here is derived from an EMBL/GenBank/DDBJ whole genome shotgun (WGS) entry which is preliminary data.</text>
</comment>
<dbReference type="InterPro" id="IPR038726">
    <property type="entry name" value="PDDEXK_AddAB-type"/>
</dbReference>
<evidence type="ECO:0000259" key="1">
    <source>
        <dbReference type="Pfam" id="PF12705"/>
    </source>
</evidence>
<feature type="non-terminal residue" evidence="2">
    <location>
        <position position="252"/>
    </location>
</feature>
<evidence type="ECO:0000313" key="2">
    <source>
        <dbReference type="EMBL" id="KKK73708.1"/>
    </source>
</evidence>
<dbReference type="EMBL" id="LAZR01056662">
    <property type="protein sequence ID" value="KKK73708.1"/>
    <property type="molecule type" value="Genomic_DNA"/>
</dbReference>
<gene>
    <name evidence="2" type="ORF">LCGC14_2891140</name>
</gene>
<dbReference type="Pfam" id="PF12705">
    <property type="entry name" value="PDDEXK_1"/>
    <property type="match status" value="1"/>
</dbReference>
<dbReference type="AlphaFoldDB" id="A0A0F8XXH7"/>
<feature type="domain" description="PD-(D/E)XK endonuclease-like" evidence="1">
    <location>
        <begin position="22"/>
        <end position="207"/>
    </location>
</feature>
<reference evidence="2" key="1">
    <citation type="journal article" date="2015" name="Nature">
        <title>Complex archaea that bridge the gap between prokaryotes and eukaryotes.</title>
        <authorList>
            <person name="Spang A."/>
            <person name="Saw J.H."/>
            <person name="Jorgensen S.L."/>
            <person name="Zaremba-Niedzwiedzka K."/>
            <person name="Martijn J."/>
            <person name="Lind A.E."/>
            <person name="van Eijk R."/>
            <person name="Schleper C."/>
            <person name="Guy L."/>
            <person name="Ettema T.J."/>
        </authorList>
    </citation>
    <scope>NUCLEOTIDE SEQUENCE</scope>
</reference>
<proteinExistence type="predicted"/>
<name>A0A0F8XXH7_9ZZZZ</name>
<protein>
    <recommendedName>
        <fullName evidence="1">PD-(D/E)XK endonuclease-like domain-containing protein</fullName>
    </recommendedName>
</protein>
<sequence>MSDDLTNFPIKTHPTWLIHDSSKLQDFEVCPRMYLFLYAFGWRREGANQHLVFGESWHKLMEHLHIHGLEDDSAVEAFNIFLKHYRQSFSESTDEACYPKNPDNALLALGQYLKKYGNEKFETLYTEVSGTVPVDDERVLHFRLDSLIRDERGIVVREHKTTSKESRSWNDQWILKIATGTYSHVAYCMFEEHDVWGLEINAAVFRSSKTPQGKGNAFFRIPIRKAKDMMEVWHWNVMHVLDLIEWNFAQLK</sequence>
<accession>A0A0F8XXH7</accession>
<organism evidence="2">
    <name type="scientific">marine sediment metagenome</name>
    <dbReference type="NCBI Taxonomy" id="412755"/>
    <lineage>
        <taxon>unclassified sequences</taxon>
        <taxon>metagenomes</taxon>
        <taxon>ecological metagenomes</taxon>
    </lineage>
</organism>